<evidence type="ECO:0000256" key="2">
    <source>
        <dbReference type="ARBA" id="ARBA00022448"/>
    </source>
</evidence>
<keyword evidence="9" id="KW-1185">Reference proteome</keyword>
<evidence type="ECO:0000256" key="5">
    <source>
        <dbReference type="ARBA" id="ARBA00023136"/>
    </source>
</evidence>
<evidence type="ECO:0000259" key="7">
    <source>
        <dbReference type="PROSITE" id="PS50928"/>
    </source>
</evidence>
<dbReference type="NCBIfam" id="TIGR01097">
    <property type="entry name" value="PhnE"/>
    <property type="match status" value="1"/>
</dbReference>
<name>A0A4Q9VPC8_9HYPH</name>
<feature type="domain" description="ABC transmembrane type-1" evidence="7">
    <location>
        <begin position="111"/>
        <end position="294"/>
    </location>
</feature>
<feature type="transmembrane region" description="Helical" evidence="6">
    <location>
        <begin position="163"/>
        <end position="186"/>
    </location>
</feature>
<feature type="transmembrane region" description="Helical" evidence="6">
    <location>
        <begin position="248"/>
        <end position="264"/>
    </location>
</feature>
<keyword evidence="4 6" id="KW-1133">Transmembrane helix</keyword>
<dbReference type="InterPro" id="IPR035906">
    <property type="entry name" value="MetI-like_sf"/>
</dbReference>
<dbReference type="InterPro" id="IPR005769">
    <property type="entry name" value="PhnE/PtxC"/>
</dbReference>
<comment type="subcellular location">
    <subcellularLocation>
        <location evidence="1 6">Cell membrane</location>
        <topology evidence="1 6">Multi-pass membrane protein</topology>
    </subcellularLocation>
</comment>
<feature type="transmembrane region" description="Helical" evidence="6">
    <location>
        <begin position="276"/>
        <end position="295"/>
    </location>
</feature>
<evidence type="ECO:0000313" key="9">
    <source>
        <dbReference type="Proteomes" id="UP000292781"/>
    </source>
</evidence>
<evidence type="ECO:0000256" key="3">
    <source>
        <dbReference type="ARBA" id="ARBA00022692"/>
    </source>
</evidence>
<keyword evidence="5 6" id="KW-0472">Membrane</keyword>
<evidence type="ECO:0000256" key="1">
    <source>
        <dbReference type="ARBA" id="ARBA00004651"/>
    </source>
</evidence>
<dbReference type="Gene3D" id="1.10.3720.10">
    <property type="entry name" value="MetI-like"/>
    <property type="match status" value="1"/>
</dbReference>
<keyword evidence="2 6" id="KW-0813">Transport</keyword>
<feature type="transmembrane region" description="Helical" evidence="6">
    <location>
        <begin position="224"/>
        <end position="242"/>
    </location>
</feature>
<gene>
    <name evidence="8" type="primary">phnE</name>
    <name evidence="8" type="ORF">EYW49_10785</name>
</gene>
<evidence type="ECO:0000256" key="6">
    <source>
        <dbReference type="RuleBase" id="RU363032"/>
    </source>
</evidence>
<organism evidence="8 9">
    <name type="scientific">Siculibacillus lacustris</name>
    <dbReference type="NCBI Taxonomy" id="1549641"/>
    <lineage>
        <taxon>Bacteria</taxon>
        <taxon>Pseudomonadati</taxon>
        <taxon>Pseudomonadota</taxon>
        <taxon>Alphaproteobacteria</taxon>
        <taxon>Hyphomicrobiales</taxon>
        <taxon>Ancalomicrobiaceae</taxon>
        <taxon>Siculibacillus</taxon>
    </lineage>
</organism>
<dbReference type="Proteomes" id="UP000292781">
    <property type="component" value="Unassembled WGS sequence"/>
</dbReference>
<dbReference type="AlphaFoldDB" id="A0A4Q9VPC8"/>
<dbReference type="InterPro" id="IPR000515">
    <property type="entry name" value="MetI-like"/>
</dbReference>
<evidence type="ECO:0000256" key="4">
    <source>
        <dbReference type="ARBA" id="ARBA00022989"/>
    </source>
</evidence>
<reference evidence="8 9" key="1">
    <citation type="submission" date="2019-02" db="EMBL/GenBank/DDBJ databases">
        <title>Siculibacillus lacustris gen. nov., sp. nov., a new rosette-forming bacterium isolated from a freshwater crater lake (Lake St. Ana, Romania).</title>
        <authorList>
            <person name="Felfoldi T."/>
            <person name="Marton Z."/>
            <person name="Szabo A."/>
            <person name="Mentes A."/>
            <person name="Boka K."/>
            <person name="Marialigeti K."/>
            <person name="Mathe I."/>
            <person name="Koncz M."/>
            <person name="Schumann P."/>
            <person name="Toth E."/>
        </authorList>
    </citation>
    <scope>NUCLEOTIDE SEQUENCE [LARGE SCALE GENOMIC DNA]</scope>
    <source>
        <strain evidence="8 9">SA-279</strain>
    </source>
</reference>
<dbReference type="PANTHER" id="PTHR30043:SF9">
    <property type="entry name" value="PHOSPHONATES TRANSPORT SYSTEM PERMEASE PROTEIN"/>
    <property type="match status" value="1"/>
</dbReference>
<proteinExistence type="inferred from homology"/>
<dbReference type="SUPFAM" id="SSF161098">
    <property type="entry name" value="MetI-like"/>
    <property type="match status" value="1"/>
</dbReference>
<dbReference type="PROSITE" id="PS50928">
    <property type="entry name" value="ABC_TM1"/>
    <property type="match status" value="1"/>
</dbReference>
<dbReference type="EMBL" id="SJFN01000014">
    <property type="protein sequence ID" value="TBW37588.1"/>
    <property type="molecule type" value="Genomic_DNA"/>
</dbReference>
<dbReference type="CDD" id="cd06261">
    <property type="entry name" value="TM_PBP2"/>
    <property type="match status" value="1"/>
</dbReference>
<accession>A0A4Q9VPC8</accession>
<keyword evidence="3 6" id="KW-0812">Transmembrane</keyword>
<dbReference type="GO" id="GO:0005886">
    <property type="term" value="C:plasma membrane"/>
    <property type="evidence" value="ECO:0007669"/>
    <property type="project" value="UniProtKB-SubCell"/>
</dbReference>
<feature type="transmembrane region" description="Helical" evidence="6">
    <location>
        <begin position="52"/>
        <end position="70"/>
    </location>
</feature>
<protein>
    <submittedName>
        <fullName evidence="8">Phosphonate ABC transporter, permease protein PhnE</fullName>
    </submittedName>
</protein>
<evidence type="ECO:0000313" key="8">
    <source>
        <dbReference type="EMBL" id="TBW37588.1"/>
    </source>
</evidence>
<comment type="caution">
    <text evidence="8">The sequence shown here is derived from an EMBL/GenBank/DDBJ whole genome shotgun (WGS) entry which is preliminary data.</text>
</comment>
<sequence length="309" mass="33279">MSVVVQTAGHPDGPISNTRRVRSALGPAARAARPDLERQYPEIFAGSRRDRLTTIGVVVGLVGLFAFALWRLDFSFARIGSGLVQLAHFTTLMLPPSSGTVARFWLFLNSLGETLAIAFLGTLAAATFAFPFGFLAAKNVVPQPLVHFFTRRGLDTIRGVDTLIWALIWINVVGLGPFAGILAIMCSDFGAFGKLFSEAIESVDGKPIEGVVSTGGSRLAQIRFAILPQILPVIAGQVLYYFESNTRSATIIGIVGAGGIGLWLTEAIRTLEWQQVSLLVLMILVAVAAIDQISARIRFAIIGDRRLDL</sequence>
<dbReference type="OrthoDB" id="9808005at2"/>
<dbReference type="GO" id="GO:0015416">
    <property type="term" value="F:ABC-type phosphonate transporter activity"/>
    <property type="evidence" value="ECO:0007669"/>
    <property type="project" value="InterPro"/>
</dbReference>
<feature type="transmembrane region" description="Helical" evidence="6">
    <location>
        <begin position="115"/>
        <end position="137"/>
    </location>
</feature>
<comment type="similarity">
    <text evidence="6">Belongs to the binding-protein-dependent transport system permease family.</text>
</comment>
<dbReference type="RefSeq" id="WP_131309467.1">
    <property type="nucleotide sequence ID" value="NZ_SJFN01000014.1"/>
</dbReference>
<dbReference type="PANTHER" id="PTHR30043">
    <property type="entry name" value="PHOSPHONATES TRANSPORT SYSTEM PERMEASE PROTEIN"/>
    <property type="match status" value="1"/>
</dbReference>
<dbReference type="Pfam" id="PF00528">
    <property type="entry name" value="BPD_transp_1"/>
    <property type="match status" value="1"/>
</dbReference>